<dbReference type="PANTHER" id="PTHR47642">
    <property type="entry name" value="ATP-DEPENDENT DNA HELICASE"/>
    <property type="match status" value="1"/>
</dbReference>
<gene>
    <name evidence="1" type="ORF">ROHU_000433</name>
</gene>
<dbReference type="STRING" id="84645.A0A498P4P0"/>
<keyword evidence="1" id="KW-0347">Helicase</keyword>
<keyword evidence="1" id="KW-0547">Nucleotide-binding</keyword>
<dbReference type="PANTHER" id="PTHR47642:SF5">
    <property type="entry name" value="ATP-DEPENDENT DNA HELICASE"/>
    <property type="match status" value="1"/>
</dbReference>
<name>A0A498P4P0_LABRO</name>
<evidence type="ECO:0000313" key="1">
    <source>
        <dbReference type="EMBL" id="RXN39181.1"/>
    </source>
</evidence>
<sequence length="167" mass="18507">MVTRNLDVEDGIVNGCFGKIANIVTKTKDGIATVQMLGLQLDNPNAGQKHRKKVGGEEDVLVYIERSEENLRKGAVRRQFPIKLAYACTAHKVQGMTMQSAVVSLKKIFEPGMAYVALSRTTSLHGLHITDFDDKKIYADPEITASLQAMRRAPVEEIMPLLQHMPS</sequence>
<dbReference type="InterPro" id="IPR027417">
    <property type="entry name" value="P-loop_NTPase"/>
</dbReference>
<dbReference type="SUPFAM" id="SSF52540">
    <property type="entry name" value="P-loop containing nucleoside triphosphate hydrolases"/>
    <property type="match status" value="1"/>
</dbReference>
<keyword evidence="1" id="KW-0067">ATP-binding</keyword>
<evidence type="ECO:0000313" key="2">
    <source>
        <dbReference type="Proteomes" id="UP000290572"/>
    </source>
</evidence>
<protein>
    <submittedName>
        <fullName evidence="1">ATP-dependent DNA helicase PIF1-like protein</fullName>
    </submittedName>
</protein>
<reference evidence="1 2" key="1">
    <citation type="submission" date="2018-03" db="EMBL/GenBank/DDBJ databases">
        <title>Draft genome sequence of Rohu Carp (Labeo rohita).</title>
        <authorList>
            <person name="Das P."/>
            <person name="Kushwaha B."/>
            <person name="Joshi C.G."/>
            <person name="Kumar D."/>
            <person name="Nagpure N.S."/>
            <person name="Sahoo L."/>
            <person name="Das S.P."/>
            <person name="Bit A."/>
            <person name="Patnaik S."/>
            <person name="Meher P.K."/>
            <person name="Jayasankar P."/>
            <person name="Koringa P.G."/>
            <person name="Patel N.V."/>
            <person name="Hinsu A.T."/>
            <person name="Kumar R."/>
            <person name="Pandey M."/>
            <person name="Agarwal S."/>
            <person name="Srivastava S."/>
            <person name="Singh M."/>
            <person name="Iquebal M.A."/>
            <person name="Jaiswal S."/>
            <person name="Angadi U.B."/>
            <person name="Kumar N."/>
            <person name="Raza M."/>
            <person name="Shah T.M."/>
            <person name="Rai A."/>
            <person name="Jena J.K."/>
        </authorList>
    </citation>
    <scope>NUCLEOTIDE SEQUENCE [LARGE SCALE GENOMIC DNA]</scope>
    <source>
        <strain evidence="1">DASCIFA01</strain>
        <tissue evidence="1">Testis</tissue>
    </source>
</reference>
<dbReference type="CDD" id="cd18809">
    <property type="entry name" value="SF1_C_RecD"/>
    <property type="match status" value="1"/>
</dbReference>
<keyword evidence="1" id="KW-0378">Hydrolase</keyword>
<comment type="caution">
    <text evidence="1">The sequence shown here is derived from an EMBL/GenBank/DDBJ whole genome shotgun (WGS) entry which is preliminary data.</text>
</comment>
<keyword evidence="2" id="KW-1185">Reference proteome</keyword>
<dbReference type="GO" id="GO:0004386">
    <property type="term" value="F:helicase activity"/>
    <property type="evidence" value="ECO:0007669"/>
    <property type="project" value="UniProtKB-KW"/>
</dbReference>
<dbReference type="EMBL" id="QBIY01002823">
    <property type="protein sequence ID" value="RXN39181.1"/>
    <property type="molecule type" value="Genomic_DNA"/>
</dbReference>
<dbReference type="Proteomes" id="UP000290572">
    <property type="component" value="Unassembled WGS sequence"/>
</dbReference>
<proteinExistence type="predicted"/>
<dbReference type="AlphaFoldDB" id="A0A498P4P0"/>
<dbReference type="InterPro" id="IPR051055">
    <property type="entry name" value="PIF1_helicase"/>
</dbReference>
<accession>A0A498P4P0</accession>
<organism evidence="1 2">
    <name type="scientific">Labeo rohita</name>
    <name type="common">Indian major carp</name>
    <name type="synonym">Cyprinus rohita</name>
    <dbReference type="NCBI Taxonomy" id="84645"/>
    <lineage>
        <taxon>Eukaryota</taxon>
        <taxon>Metazoa</taxon>
        <taxon>Chordata</taxon>
        <taxon>Craniata</taxon>
        <taxon>Vertebrata</taxon>
        <taxon>Euteleostomi</taxon>
        <taxon>Actinopterygii</taxon>
        <taxon>Neopterygii</taxon>
        <taxon>Teleostei</taxon>
        <taxon>Ostariophysi</taxon>
        <taxon>Cypriniformes</taxon>
        <taxon>Cyprinidae</taxon>
        <taxon>Labeoninae</taxon>
        <taxon>Labeonini</taxon>
        <taxon>Labeo</taxon>
    </lineage>
</organism>
<dbReference type="Gene3D" id="3.40.50.300">
    <property type="entry name" value="P-loop containing nucleotide triphosphate hydrolases"/>
    <property type="match status" value="1"/>
</dbReference>